<feature type="non-terminal residue" evidence="1">
    <location>
        <position position="1"/>
    </location>
</feature>
<feature type="non-terminal residue" evidence="1">
    <location>
        <position position="71"/>
    </location>
</feature>
<reference evidence="1" key="1">
    <citation type="submission" date="2014-12" db="EMBL/GenBank/DDBJ databases">
        <title>Insight into the proteome of Arion vulgaris.</title>
        <authorList>
            <person name="Aradska J."/>
            <person name="Bulat T."/>
            <person name="Smidak R."/>
            <person name="Sarate P."/>
            <person name="Gangsoo J."/>
            <person name="Sialana F."/>
            <person name="Bilban M."/>
            <person name="Lubec G."/>
        </authorList>
    </citation>
    <scope>NUCLEOTIDE SEQUENCE</scope>
    <source>
        <tissue evidence="1">Skin</tissue>
    </source>
</reference>
<sequence>FKVVASGCARLWLAVKLDNPVLFLYFVQVLVFTWPSPVQFWEQINEDTNTLKLTTTFFINNKFDVWKCKQK</sequence>
<name>A0A0B7C2G5_9EUPU</name>
<evidence type="ECO:0000313" key="1">
    <source>
        <dbReference type="EMBL" id="CEK99377.1"/>
    </source>
</evidence>
<proteinExistence type="predicted"/>
<accession>A0A0B7C2G5</accession>
<dbReference type="AlphaFoldDB" id="A0A0B7C2G5"/>
<dbReference type="EMBL" id="HACG01052506">
    <property type="protein sequence ID" value="CEK99377.1"/>
    <property type="molecule type" value="Transcribed_RNA"/>
</dbReference>
<organism evidence="1">
    <name type="scientific">Arion vulgaris</name>
    <dbReference type="NCBI Taxonomy" id="1028688"/>
    <lineage>
        <taxon>Eukaryota</taxon>
        <taxon>Metazoa</taxon>
        <taxon>Spiralia</taxon>
        <taxon>Lophotrochozoa</taxon>
        <taxon>Mollusca</taxon>
        <taxon>Gastropoda</taxon>
        <taxon>Heterobranchia</taxon>
        <taxon>Euthyneura</taxon>
        <taxon>Panpulmonata</taxon>
        <taxon>Eupulmonata</taxon>
        <taxon>Stylommatophora</taxon>
        <taxon>Helicina</taxon>
        <taxon>Arionoidea</taxon>
        <taxon>Arionidae</taxon>
        <taxon>Arion</taxon>
    </lineage>
</organism>
<gene>
    <name evidence="1" type="primary">ORF221131</name>
</gene>
<protein>
    <submittedName>
        <fullName evidence="1">Uncharacterized protein</fullName>
    </submittedName>
</protein>